<feature type="transmembrane region" description="Helical" evidence="5">
    <location>
        <begin position="210"/>
        <end position="228"/>
    </location>
</feature>
<dbReference type="PANTHER" id="PTHR42718:SF39">
    <property type="entry name" value="ACTINORHODIN TRANSPORTER-RELATED"/>
    <property type="match status" value="1"/>
</dbReference>
<evidence type="ECO:0000256" key="4">
    <source>
        <dbReference type="ARBA" id="ARBA00023136"/>
    </source>
</evidence>
<dbReference type="Gene3D" id="1.20.1250.20">
    <property type="entry name" value="MFS general substrate transporter like domains"/>
    <property type="match status" value="1"/>
</dbReference>
<name>A0A3N3ZRG9_9MICC</name>
<dbReference type="InterPro" id="IPR036259">
    <property type="entry name" value="MFS_trans_sf"/>
</dbReference>
<feature type="domain" description="Major facilitator superfamily (MFS) profile" evidence="6">
    <location>
        <begin position="1"/>
        <end position="443"/>
    </location>
</feature>
<feature type="transmembrane region" description="Helical" evidence="5">
    <location>
        <begin position="186"/>
        <end position="204"/>
    </location>
</feature>
<dbReference type="EMBL" id="RKMF01000005">
    <property type="protein sequence ID" value="ROZ63843.1"/>
    <property type="molecule type" value="Genomic_DNA"/>
</dbReference>
<evidence type="ECO:0000313" key="8">
    <source>
        <dbReference type="Proteomes" id="UP000270616"/>
    </source>
</evidence>
<keyword evidence="4 5" id="KW-0472">Membrane</keyword>
<keyword evidence="3 5" id="KW-1133">Transmembrane helix</keyword>
<dbReference type="InterPro" id="IPR020846">
    <property type="entry name" value="MFS_dom"/>
</dbReference>
<reference evidence="7 8" key="1">
    <citation type="submission" date="2018-10" db="EMBL/GenBank/DDBJ databases">
        <title>Kocuria sp. M5W7-7, whole genome shotgun sequence.</title>
        <authorList>
            <person name="Tuo L."/>
        </authorList>
    </citation>
    <scope>NUCLEOTIDE SEQUENCE [LARGE SCALE GENOMIC DNA]</scope>
    <source>
        <strain evidence="7 8">M5W7-7</strain>
    </source>
</reference>
<dbReference type="GO" id="GO:0005886">
    <property type="term" value="C:plasma membrane"/>
    <property type="evidence" value="ECO:0007669"/>
    <property type="project" value="UniProtKB-SubCell"/>
</dbReference>
<feature type="transmembrane region" description="Helical" evidence="5">
    <location>
        <begin position="145"/>
        <end position="166"/>
    </location>
</feature>
<dbReference type="PANTHER" id="PTHR42718">
    <property type="entry name" value="MAJOR FACILITATOR SUPERFAMILY MULTIDRUG TRANSPORTER MFSC"/>
    <property type="match status" value="1"/>
</dbReference>
<dbReference type="GO" id="GO:0022857">
    <property type="term" value="F:transmembrane transporter activity"/>
    <property type="evidence" value="ECO:0007669"/>
    <property type="project" value="InterPro"/>
</dbReference>
<feature type="transmembrane region" description="Helical" evidence="5">
    <location>
        <begin position="115"/>
        <end position="139"/>
    </location>
</feature>
<dbReference type="Gene3D" id="1.20.1720.10">
    <property type="entry name" value="Multidrug resistance protein D"/>
    <property type="match status" value="1"/>
</dbReference>
<protein>
    <submittedName>
        <fullName evidence="7">MFS transporter</fullName>
    </submittedName>
</protein>
<sequence>MALMAVSIVNVTLPSIQRGLGASDTGLQWVLSGYALSFGIVLVAAGRSGDLLGRERIFVGGIALFTVSSLAAALAPDIFWLNIARLVMGVASGMVNPQVAGLIQQHYQGRERAQAFAAFGGVVGVAVAVGPVIGGFLLGMFPAAIGWRTTLAINVPVGAAITVLALRWMDLRPAPRSTRKLDLDPVGAVILGLAVLLIMLPFMLASDEPWAWLLLPLGGASVWLWVRWERRYQQAGRQPMVDLRLFRIRSFTLGSLMIGIYFMASTSIWVIQAQLVQQGFRQSALTASLLTVPAAVCTAIAAQVGGRLVVTIGRWTVVIGLVIMLVGLGATVLMTPLVADQTAPLWLLGAVMTPIGIGGGMVTSPNQTLTLREVPVSDGGTAAAITQTGQRIGTAVGTAAMTGVYFHVLPQGAHKAADTTYVLIGVVIILALIVSLVDALKPGGAPSVSSDAKRQ</sequence>
<dbReference type="Proteomes" id="UP000270616">
    <property type="component" value="Unassembled WGS sequence"/>
</dbReference>
<feature type="transmembrane region" description="Helical" evidence="5">
    <location>
        <begin position="283"/>
        <end position="305"/>
    </location>
</feature>
<dbReference type="CDD" id="cd17321">
    <property type="entry name" value="MFS_MMR_MDR_like"/>
    <property type="match status" value="1"/>
</dbReference>
<dbReference type="AlphaFoldDB" id="A0A3N3ZRG9"/>
<feature type="transmembrane region" description="Helical" evidence="5">
    <location>
        <begin position="57"/>
        <end position="76"/>
    </location>
</feature>
<dbReference type="OrthoDB" id="7375466at2"/>
<evidence type="ECO:0000256" key="2">
    <source>
        <dbReference type="ARBA" id="ARBA00022692"/>
    </source>
</evidence>
<proteinExistence type="predicted"/>
<evidence type="ECO:0000259" key="6">
    <source>
        <dbReference type="PROSITE" id="PS50850"/>
    </source>
</evidence>
<feature type="transmembrane region" description="Helical" evidence="5">
    <location>
        <begin position="82"/>
        <end position="103"/>
    </location>
</feature>
<accession>A0A3N3ZRG9</accession>
<gene>
    <name evidence="7" type="ORF">EDL96_04975</name>
</gene>
<dbReference type="Pfam" id="PF07690">
    <property type="entry name" value="MFS_1"/>
    <property type="match status" value="1"/>
</dbReference>
<feature type="transmembrane region" description="Helical" evidence="5">
    <location>
        <begin position="345"/>
        <end position="363"/>
    </location>
</feature>
<evidence type="ECO:0000256" key="1">
    <source>
        <dbReference type="ARBA" id="ARBA00004651"/>
    </source>
</evidence>
<dbReference type="SUPFAM" id="SSF103473">
    <property type="entry name" value="MFS general substrate transporter"/>
    <property type="match status" value="1"/>
</dbReference>
<dbReference type="InterPro" id="IPR011701">
    <property type="entry name" value="MFS"/>
</dbReference>
<feature type="transmembrane region" description="Helical" evidence="5">
    <location>
        <begin position="421"/>
        <end position="440"/>
    </location>
</feature>
<evidence type="ECO:0000256" key="5">
    <source>
        <dbReference type="SAM" id="Phobius"/>
    </source>
</evidence>
<keyword evidence="2 5" id="KW-0812">Transmembrane</keyword>
<feature type="transmembrane region" description="Helical" evidence="5">
    <location>
        <begin position="248"/>
        <end position="271"/>
    </location>
</feature>
<evidence type="ECO:0000313" key="7">
    <source>
        <dbReference type="EMBL" id="ROZ63843.1"/>
    </source>
</evidence>
<feature type="transmembrane region" description="Helical" evidence="5">
    <location>
        <begin position="317"/>
        <end position="339"/>
    </location>
</feature>
<feature type="transmembrane region" description="Helical" evidence="5">
    <location>
        <begin position="27"/>
        <end position="45"/>
    </location>
</feature>
<keyword evidence="8" id="KW-1185">Reference proteome</keyword>
<dbReference type="PROSITE" id="PS50850">
    <property type="entry name" value="MFS"/>
    <property type="match status" value="1"/>
</dbReference>
<comment type="subcellular location">
    <subcellularLocation>
        <location evidence="1">Cell membrane</location>
        <topology evidence="1">Multi-pass membrane protein</topology>
    </subcellularLocation>
</comment>
<organism evidence="7 8">
    <name type="scientific">Kocuria soli</name>
    <dbReference type="NCBI Taxonomy" id="2485125"/>
    <lineage>
        <taxon>Bacteria</taxon>
        <taxon>Bacillati</taxon>
        <taxon>Actinomycetota</taxon>
        <taxon>Actinomycetes</taxon>
        <taxon>Micrococcales</taxon>
        <taxon>Micrococcaceae</taxon>
        <taxon>Kocuria</taxon>
    </lineage>
</organism>
<evidence type="ECO:0000256" key="3">
    <source>
        <dbReference type="ARBA" id="ARBA00022989"/>
    </source>
</evidence>
<comment type="caution">
    <text evidence="7">The sequence shown here is derived from an EMBL/GenBank/DDBJ whole genome shotgun (WGS) entry which is preliminary data.</text>
</comment>